<organism evidence="2 3">
    <name type="scientific">Saccharospirillum salsuginis</name>
    <dbReference type="NCBI Taxonomy" id="418750"/>
    <lineage>
        <taxon>Bacteria</taxon>
        <taxon>Pseudomonadati</taxon>
        <taxon>Pseudomonadota</taxon>
        <taxon>Gammaproteobacteria</taxon>
        <taxon>Oceanospirillales</taxon>
        <taxon>Saccharospirillaceae</taxon>
        <taxon>Saccharospirillum</taxon>
    </lineage>
</organism>
<evidence type="ECO:0000313" key="3">
    <source>
        <dbReference type="Proteomes" id="UP000626148"/>
    </source>
</evidence>
<sequence>MPLSDYQEGFLDDLLSGTSSIEDAIAPAFKHRLNIYRNNVNVGLKSYLADVFPAVKALVGDAFFNSFCQRFLTSHPPHSGDLHRYGEPFADALASFPALAEQAFVDDVARLEWAYHRAYYAPDGTPLVMPDDPNHLLTQHASLHPSVALIQSPYPIDELWRQSRPDHKGEFTVRLEDGASSLLVLRTISGVTVQRLEPAALHCLRSIEGGLAFGPAIESAMALEGAEQLTPFLSHCFNQRLFCQPE</sequence>
<dbReference type="Proteomes" id="UP000626148">
    <property type="component" value="Unassembled WGS sequence"/>
</dbReference>
<dbReference type="Gene3D" id="1.10.150.690">
    <property type="entry name" value="DUF2063"/>
    <property type="match status" value="1"/>
</dbReference>
<feature type="domain" description="Putative DNA-binding" evidence="1">
    <location>
        <begin position="6"/>
        <end position="91"/>
    </location>
</feature>
<gene>
    <name evidence="2" type="ORF">GCM10007392_00470</name>
</gene>
<dbReference type="EMBL" id="BMXR01000001">
    <property type="protein sequence ID" value="GGX38239.1"/>
    <property type="molecule type" value="Genomic_DNA"/>
</dbReference>
<dbReference type="AlphaFoldDB" id="A0A918JZN7"/>
<evidence type="ECO:0000313" key="2">
    <source>
        <dbReference type="EMBL" id="GGX38239.1"/>
    </source>
</evidence>
<proteinExistence type="predicted"/>
<dbReference type="RefSeq" id="WP_189606486.1">
    <property type="nucleotide sequence ID" value="NZ_BMXR01000001.1"/>
</dbReference>
<reference evidence="2" key="2">
    <citation type="submission" date="2020-09" db="EMBL/GenBank/DDBJ databases">
        <authorList>
            <person name="Sun Q."/>
            <person name="Kim S."/>
        </authorList>
    </citation>
    <scope>NUCLEOTIDE SEQUENCE</scope>
    <source>
        <strain evidence="2">KCTC 22169</strain>
    </source>
</reference>
<keyword evidence="3" id="KW-1185">Reference proteome</keyword>
<protein>
    <submittedName>
        <fullName evidence="2">DUF2063 domain-containing protein</fullName>
    </submittedName>
</protein>
<comment type="caution">
    <text evidence="2">The sequence shown here is derived from an EMBL/GenBank/DDBJ whole genome shotgun (WGS) entry which is preliminary data.</text>
</comment>
<accession>A0A918JZN7</accession>
<evidence type="ECO:0000259" key="1">
    <source>
        <dbReference type="Pfam" id="PF09836"/>
    </source>
</evidence>
<name>A0A918JZN7_9GAMM</name>
<reference evidence="2" key="1">
    <citation type="journal article" date="2014" name="Int. J. Syst. Evol. Microbiol.">
        <title>Complete genome sequence of Corynebacterium casei LMG S-19264T (=DSM 44701T), isolated from a smear-ripened cheese.</title>
        <authorList>
            <consortium name="US DOE Joint Genome Institute (JGI-PGF)"/>
            <person name="Walter F."/>
            <person name="Albersmeier A."/>
            <person name="Kalinowski J."/>
            <person name="Ruckert C."/>
        </authorList>
    </citation>
    <scope>NUCLEOTIDE SEQUENCE</scope>
    <source>
        <strain evidence="2">KCTC 22169</strain>
    </source>
</reference>
<dbReference type="Pfam" id="PF09836">
    <property type="entry name" value="DUF2063"/>
    <property type="match status" value="1"/>
</dbReference>
<dbReference type="InterPro" id="IPR018640">
    <property type="entry name" value="DUF2063"/>
</dbReference>
<dbReference type="InterPro" id="IPR044922">
    <property type="entry name" value="DUF2063_N_sf"/>
</dbReference>